<evidence type="ECO:0000256" key="4">
    <source>
        <dbReference type="ARBA" id="ARBA00022679"/>
    </source>
</evidence>
<evidence type="ECO:0000256" key="2">
    <source>
        <dbReference type="ARBA" id="ARBA00022454"/>
    </source>
</evidence>
<dbReference type="SUPFAM" id="SSF82199">
    <property type="entry name" value="SET domain"/>
    <property type="match status" value="1"/>
</dbReference>
<dbReference type="AlphaFoldDB" id="A0AB34JQC1"/>
<dbReference type="GO" id="GO:0008168">
    <property type="term" value="F:methyltransferase activity"/>
    <property type="evidence" value="ECO:0007669"/>
    <property type="project" value="UniProtKB-KW"/>
</dbReference>
<evidence type="ECO:0000256" key="6">
    <source>
        <dbReference type="ARBA" id="ARBA00022723"/>
    </source>
</evidence>
<evidence type="ECO:0000313" key="9">
    <source>
        <dbReference type="EMBL" id="KAL1523392.1"/>
    </source>
</evidence>
<reference evidence="9 10" key="1">
    <citation type="journal article" date="2024" name="Science">
        <title>Giant polyketide synthase enzymes in the biosynthesis of giant marine polyether toxins.</title>
        <authorList>
            <person name="Fallon T.R."/>
            <person name="Shende V.V."/>
            <person name="Wierzbicki I.H."/>
            <person name="Pendleton A.L."/>
            <person name="Watervoot N.F."/>
            <person name="Auber R.P."/>
            <person name="Gonzalez D.J."/>
            <person name="Wisecaver J.H."/>
            <person name="Moore B.S."/>
        </authorList>
    </citation>
    <scope>NUCLEOTIDE SEQUENCE [LARGE SCALE GENOMIC DNA]</scope>
    <source>
        <strain evidence="9 10">12B1</strain>
    </source>
</reference>
<keyword evidence="7" id="KW-0862">Zinc</keyword>
<dbReference type="PANTHER" id="PTHR46223">
    <property type="entry name" value="HISTONE-LYSINE N-METHYLTRANSFERASE SUV39H"/>
    <property type="match status" value="1"/>
</dbReference>
<keyword evidence="2" id="KW-0158">Chromosome</keyword>
<comment type="caution">
    <text evidence="9">The sequence shown here is derived from an EMBL/GenBank/DDBJ whole genome shotgun (WGS) entry which is preliminary data.</text>
</comment>
<dbReference type="EMBL" id="JBGBPQ010000006">
    <property type="protein sequence ID" value="KAL1523392.1"/>
    <property type="molecule type" value="Genomic_DNA"/>
</dbReference>
<dbReference type="SMART" id="SM00317">
    <property type="entry name" value="SET"/>
    <property type="match status" value="1"/>
</dbReference>
<dbReference type="Gene3D" id="2.170.270.10">
    <property type="entry name" value="SET domain"/>
    <property type="match status" value="1"/>
</dbReference>
<gene>
    <name evidence="9" type="ORF">AB1Y20_018334</name>
</gene>
<keyword evidence="4" id="KW-0808">Transferase</keyword>
<keyword evidence="10" id="KW-1185">Reference proteome</keyword>
<dbReference type="Pfam" id="PF00856">
    <property type="entry name" value="SET"/>
    <property type="match status" value="1"/>
</dbReference>
<dbReference type="PROSITE" id="PS50280">
    <property type="entry name" value="SET"/>
    <property type="match status" value="1"/>
</dbReference>
<evidence type="ECO:0000256" key="3">
    <source>
        <dbReference type="ARBA" id="ARBA00022603"/>
    </source>
</evidence>
<evidence type="ECO:0000256" key="1">
    <source>
        <dbReference type="ARBA" id="ARBA00004286"/>
    </source>
</evidence>
<dbReference type="GO" id="GO:0005694">
    <property type="term" value="C:chromosome"/>
    <property type="evidence" value="ECO:0007669"/>
    <property type="project" value="UniProtKB-SubCell"/>
</dbReference>
<organism evidence="9 10">
    <name type="scientific">Prymnesium parvum</name>
    <name type="common">Toxic golden alga</name>
    <dbReference type="NCBI Taxonomy" id="97485"/>
    <lineage>
        <taxon>Eukaryota</taxon>
        <taxon>Haptista</taxon>
        <taxon>Haptophyta</taxon>
        <taxon>Prymnesiophyceae</taxon>
        <taxon>Prymnesiales</taxon>
        <taxon>Prymnesiaceae</taxon>
        <taxon>Prymnesium</taxon>
    </lineage>
</organism>
<dbReference type="PANTHER" id="PTHR46223:SF3">
    <property type="entry name" value="HISTONE-LYSINE N-METHYLTRANSFERASE SET-23"/>
    <property type="match status" value="1"/>
</dbReference>
<dbReference type="GO" id="GO:0032259">
    <property type="term" value="P:methylation"/>
    <property type="evidence" value="ECO:0007669"/>
    <property type="project" value="UniProtKB-KW"/>
</dbReference>
<evidence type="ECO:0000313" key="10">
    <source>
        <dbReference type="Proteomes" id="UP001515480"/>
    </source>
</evidence>
<evidence type="ECO:0000256" key="7">
    <source>
        <dbReference type="ARBA" id="ARBA00022833"/>
    </source>
</evidence>
<dbReference type="InterPro" id="IPR050973">
    <property type="entry name" value="H3K9_Histone-Lys_N-MTase"/>
</dbReference>
<proteinExistence type="predicted"/>
<name>A0AB34JQC1_PRYPA</name>
<comment type="subcellular location">
    <subcellularLocation>
        <location evidence="1">Chromosome</location>
    </subcellularLocation>
</comment>
<dbReference type="InterPro" id="IPR046341">
    <property type="entry name" value="SET_dom_sf"/>
</dbReference>
<keyword evidence="5" id="KW-0949">S-adenosyl-L-methionine</keyword>
<keyword evidence="6" id="KW-0479">Metal-binding</keyword>
<dbReference type="Proteomes" id="UP001515480">
    <property type="component" value="Unassembled WGS sequence"/>
</dbReference>
<keyword evidence="3" id="KW-0489">Methyltransferase</keyword>
<dbReference type="InterPro" id="IPR001214">
    <property type="entry name" value="SET_dom"/>
</dbReference>
<evidence type="ECO:0000256" key="5">
    <source>
        <dbReference type="ARBA" id="ARBA00022691"/>
    </source>
</evidence>
<sequence>MPRRRELRVEVRQAAPKGLGVFAAEDASAGRWIGTYRGERLSLRALSRRYAHAAPVYAFRIATGGAIDARNSSHFSRFINHDEHGNLRAAPRGSHVHFYARRLIAAGQELSFDYGAGYWRGRAARPAEGTESRAPRHAGRGSSFEEAAWLPRQLAARTPLGAKEVSIALSLPTAAAHDWLLSRCRARGQLGLALDMPREQRRLVRLALSSLFAAMRDPCLEPAATPKALLVTAGERPLLPSPWAEILTLVAAFRAEPGGREHRRWLVEIETPLCTWPPVNPTCTSCRAPLLGILVSAATEDSSPPRLADGRHAYRSDACRSSDARWLSFMYCWERR</sequence>
<protein>
    <recommendedName>
        <fullName evidence="8">SET domain-containing protein</fullName>
    </recommendedName>
</protein>
<accession>A0AB34JQC1</accession>
<dbReference type="GO" id="GO:0046872">
    <property type="term" value="F:metal ion binding"/>
    <property type="evidence" value="ECO:0007669"/>
    <property type="project" value="UniProtKB-KW"/>
</dbReference>
<feature type="domain" description="SET" evidence="8">
    <location>
        <begin position="7"/>
        <end position="115"/>
    </location>
</feature>
<evidence type="ECO:0000259" key="8">
    <source>
        <dbReference type="PROSITE" id="PS50280"/>
    </source>
</evidence>